<keyword evidence="2" id="KW-1133">Transmembrane helix</keyword>
<dbReference type="AlphaFoldDB" id="A0A517PBD8"/>
<feature type="compositionally biased region" description="Basic and acidic residues" evidence="1">
    <location>
        <begin position="107"/>
        <end position="123"/>
    </location>
</feature>
<reference evidence="4 5" key="1">
    <citation type="submission" date="2019-02" db="EMBL/GenBank/DDBJ databases">
        <title>Deep-cultivation of Planctomycetes and their phenomic and genomic characterization uncovers novel biology.</title>
        <authorList>
            <person name="Wiegand S."/>
            <person name="Jogler M."/>
            <person name="Boedeker C."/>
            <person name="Pinto D."/>
            <person name="Vollmers J."/>
            <person name="Rivas-Marin E."/>
            <person name="Kohn T."/>
            <person name="Peeters S.H."/>
            <person name="Heuer A."/>
            <person name="Rast P."/>
            <person name="Oberbeckmann S."/>
            <person name="Bunk B."/>
            <person name="Jeske O."/>
            <person name="Meyerdierks A."/>
            <person name="Storesund J.E."/>
            <person name="Kallscheuer N."/>
            <person name="Luecker S."/>
            <person name="Lage O.M."/>
            <person name="Pohl T."/>
            <person name="Merkel B.J."/>
            <person name="Hornburger P."/>
            <person name="Mueller R.-W."/>
            <person name="Bruemmer F."/>
            <person name="Labrenz M."/>
            <person name="Spormann A.M."/>
            <person name="Op den Camp H."/>
            <person name="Overmann J."/>
            <person name="Amann R."/>
            <person name="Jetten M.S.M."/>
            <person name="Mascher T."/>
            <person name="Medema M.H."/>
            <person name="Devos D.P."/>
            <person name="Kaster A.-K."/>
            <person name="Ovreas L."/>
            <person name="Rohde M."/>
            <person name="Galperin M.Y."/>
            <person name="Jogler C."/>
        </authorList>
    </citation>
    <scope>NUCLEOTIDE SEQUENCE [LARGE SCALE GENOMIC DNA]</scope>
    <source>
        <strain evidence="4 5">CA12</strain>
    </source>
</reference>
<evidence type="ECO:0000313" key="5">
    <source>
        <dbReference type="Proteomes" id="UP000318741"/>
    </source>
</evidence>
<keyword evidence="2" id="KW-0812">Transmembrane</keyword>
<dbReference type="KEGG" id="acaf:CA12_27770"/>
<gene>
    <name evidence="4" type="ORF">CA12_27770</name>
</gene>
<proteinExistence type="predicted"/>
<feature type="compositionally biased region" description="Low complexity" evidence="1">
    <location>
        <begin position="88"/>
        <end position="98"/>
    </location>
</feature>
<keyword evidence="3" id="KW-0732">Signal</keyword>
<organism evidence="4 5">
    <name type="scientific">Alienimonas californiensis</name>
    <dbReference type="NCBI Taxonomy" id="2527989"/>
    <lineage>
        <taxon>Bacteria</taxon>
        <taxon>Pseudomonadati</taxon>
        <taxon>Planctomycetota</taxon>
        <taxon>Planctomycetia</taxon>
        <taxon>Planctomycetales</taxon>
        <taxon>Planctomycetaceae</taxon>
        <taxon>Alienimonas</taxon>
    </lineage>
</organism>
<feature type="signal peptide" evidence="3">
    <location>
        <begin position="1"/>
        <end position="34"/>
    </location>
</feature>
<dbReference type="Proteomes" id="UP000318741">
    <property type="component" value="Chromosome"/>
</dbReference>
<evidence type="ECO:0000256" key="3">
    <source>
        <dbReference type="SAM" id="SignalP"/>
    </source>
</evidence>
<evidence type="ECO:0000256" key="2">
    <source>
        <dbReference type="SAM" id="Phobius"/>
    </source>
</evidence>
<feature type="region of interest" description="Disordered" evidence="1">
    <location>
        <begin position="86"/>
        <end position="123"/>
    </location>
</feature>
<name>A0A517PBD8_9PLAN</name>
<sequence length="123" mass="13326" precursor="true">MDLSMNREPFMFRRYFCGATSVLGLAVSPAAAVACPYCDSEVGKQVWAGIFNDDFWLNGVLTTLPIPVLLLIVGMIHFGLPWAGDRTPPGAEEGQAPAPISPGSERVPLESEHVTQKPEENVK</sequence>
<evidence type="ECO:0000313" key="4">
    <source>
        <dbReference type="EMBL" id="QDT16671.1"/>
    </source>
</evidence>
<accession>A0A517PBD8</accession>
<keyword evidence="2" id="KW-0472">Membrane</keyword>
<keyword evidence="5" id="KW-1185">Reference proteome</keyword>
<dbReference type="PROSITE" id="PS51257">
    <property type="entry name" value="PROKAR_LIPOPROTEIN"/>
    <property type="match status" value="1"/>
</dbReference>
<feature type="transmembrane region" description="Helical" evidence="2">
    <location>
        <begin position="56"/>
        <end position="80"/>
    </location>
</feature>
<dbReference type="EMBL" id="CP036265">
    <property type="protein sequence ID" value="QDT16671.1"/>
    <property type="molecule type" value="Genomic_DNA"/>
</dbReference>
<evidence type="ECO:0000256" key="1">
    <source>
        <dbReference type="SAM" id="MobiDB-lite"/>
    </source>
</evidence>
<protein>
    <submittedName>
        <fullName evidence="4">Uncharacterized protein</fullName>
    </submittedName>
</protein>
<feature type="chain" id="PRO_5021989246" evidence="3">
    <location>
        <begin position="35"/>
        <end position="123"/>
    </location>
</feature>